<keyword evidence="2 4" id="KW-0807">Transducer</keyword>
<comment type="subcellular location">
    <subcellularLocation>
        <location evidence="1">Membrane</location>
    </subcellularLocation>
</comment>
<dbReference type="CDD" id="cd06225">
    <property type="entry name" value="HAMP"/>
    <property type="match status" value="1"/>
</dbReference>
<evidence type="ECO:0000256" key="1">
    <source>
        <dbReference type="ARBA" id="ARBA00004370"/>
    </source>
</evidence>
<accession>A0A9X3YIL3</accession>
<keyword evidence="6" id="KW-0472">Membrane</keyword>
<organism evidence="9 10">
    <name type="scientific">Tahibacter soli</name>
    <dbReference type="NCBI Taxonomy" id="2983605"/>
    <lineage>
        <taxon>Bacteria</taxon>
        <taxon>Pseudomonadati</taxon>
        <taxon>Pseudomonadota</taxon>
        <taxon>Gammaproteobacteria</taxon>
        <taxon>Lysobacterales</taxon>
        <taxon>Rhodanobacteraceae</taxon>
        <taxon>Tahibacter</taxon>
    </lineage>
</organism>
<dbReference type="GO" id="GO:0006935">
    <property type="term" value="P:chemotaxis"/>
    <property type="evidence" value="ECO:0007669"/>
    <property type="project" value="UniProtKB-ARBA"/>
</dbReference>
<keyword evidence="6" id="KW-0812">Transmembrane</keyword>
<dbReference type="Gene3D" id="1.10.8.500">
    <property type="entry name" value="HAMP domain in histidine kinase"/>
    <property type="match status" value="1"/>
</dbReference>
<dbReference type="PANTHER" id="PTHR32089:SF112">
    <property type="entry name" value="LYSOZYME-LIKE PROTEIN-RELATED"/>
    <property type="match status" value="1"/>
</dbReference>
<dbReference type="GO" id="GO:0007165">
    <property type="term" value="P:signal transduction"/>
    <property type="evidence" value="ECO:0007669"/>
    <property type="project" value="UniProtKB-KW"/>
</dbReference>
<dbReference type="GO" id="GO:0016020">
    <property type="term" value="C:membrane"/>
    <property type="evidence" value="ECO:0007669"/>
    <property type="project" value="UniProtKB-SubCell"/>
</dbReference>
<dbReference type="RefSeq" id="WP_263544730.1">
    <property type="nucleotide sequence ID" value="NZ_JAOVZO020000015.1"/>
</dbReference>
<keyword evidence="5" id="KW-0175">Coiled coil</keyword>
<evidence type="ECO:0000256" key="5">
    <source>
        <dbReference type="SAM" id="Coils"/>
    </source>
</evidence>
<dbReference type="Gene3D" id="3.30.450.20">
    <property type="entry name" value="PAS domain"/>
    <property type="match status" value="1"/>
</dbReference>
<evidence type="ECO:0000259" key="8">
    <source>
        <dbReference type="PROSITE" id="PS50885"/>
    </source>
</evidence>
<feature type="coiled-coil region" evidence="5">
    <location>
        <begin position="643"/>
        <end position="670"/>
    </location>
</feature>
<dbReference type="Pfam" id="PF00015">
    <property type="entry name" value="MCPsignal"/>
    <property type="match status" value="1"/>
</dbReference>
<dbReference type="PROSITE" id="PS50111">
    <property type="entry name" value="CHEMOTAXIS_TRANSDUC_2"/>
    <property type="match status" value="1"/>
</dbReference>
<dbReference type="PANTHER" id="PTHR32089">
    <property type="entry name" value="METHYL-ACCEPTING CHEMOTAXIS PROTEIN MCPB"/>
    <property type="match status" value="1"/>
</dbReference>
<proteinExistence type="inferred from homology"/>
<sequence>MKPFEALNSIRGRIQYGTLLLSLLPTLAVGIAISVIAFDLGRDALRARALEQITSLRTLKGDQVVDYFADLRNSVMLLSQARSIRTMAPKLIESVGTVGPGVPTAVARERMQRFYLGEFQQEYARRNGGEPLDVKPILEQLSDATYVMQYQYLANNPNPIGAKSAYVGTKDGSAYDNVHQELHPRIGEFVSVYGYRDVYLVEPSTGLIAYSYAKEMDLGTSLLNGPFAKSKLGEAFRAVRENPREDAFHLTDFAADYAPSLLDPSGFMAVALDDDGKRIAIVIVQTSDARLNEIMTFDRNWNEAGLGKTGEAYLVGPDATARSLARKFVENKQSYLAQRRASGMSEVAAKRADAKDDTVGFEPIRSFAATEALRGNTGVTTYVSRLGERSLGAYAPLDVLGLRWGIVARFDETEAFAPIAALLRNILLFGAALLALALFAAWYFSSRLARSVNQPIARLQGTVRRLADGDLDARTGIASNDELGQLGKAFDNLLDDRVNTLAAAARENEQLNQSVIEIMQAVSRLSSRDLTVKVPVTADVTGAISDALNLMTRQTAQVLSNVDEISGKVADASSRVRERAETAMAVAEEGSKEIDAASKEISEAADALRDIAERATQADRAADEAIRSTREALTIVRDTVGGISASRDLIRETEKRIKRLGERSQEITSTVNLIGNIAERTSLLALNTSMQAVAAGETGRAYAVVADEVKRLAEGARGATQQISNLVGAIQSETVDTVEAINRAISQVVEISRLAERAGDQMRSTEEKTELLVNSVRSIAQTTDAQSRASGALQTRALQIRNATRETADQLASQADETRNLSDYATNLVESVRVFTLPRH</sequence>
<feature type="domain" description="HAMP" evidence="8">
    <location>
        <begin position="509"/>
        <end position="560"/>
    </location>
</feature>
<comment type="similarity">
    <text evidence="3">Belongs to the methyl-accepting chemotaxis (MCP) protein family.</text>
</comment>
<feature type="transmembrane region" description="Helical" evidence="6">
    <location>
        <begin position="426"/>
        <end position="444"/>
    </location>
</feature>
<keyword evidence="6" id="KW-1133">Transmembrane helix</keyword>
<name>A0A9X3YIL3_9GAMM</name>
<evidence type="ECO:0000313" key="10">
    <source>
        <dbReference type="Proteomes" id="UP001139971"/>
    </source>
</evidence>
<evidence type="ECO:0000256" key="4">
    <source>
        <dbReference type="PROSITE-ProRule" id="PRU00284"/>
    </source>
</evidence>
<feature type="domain" description="Methyl-accepting transducer" evidence="7">
    <location>
        <begin position="565"/>
        <end position="801"/>
    </location>
</feature>
<dbReference type="Proteomes" id="UP001139971">
    <property type="component" value="Unassembled WGS sequence"/>
</dbReference>
<dbReference type="SUPFAM" id="SSF58104">
    <property type="entry name" value="Methyl-accepting chemotaxis protein (MCP) signaling domain"/>
    <property type="match status" value="1"/>
</dbReference>
<reference evidence="9" key="1">
    <citation type="submission" date="2023-02" db="EMBL/GenBank/DDBJ databases">
        <title>Tahibacter soli sp. nov. isolated from soil.</title>
        <authorList>
            <person name="Baek J.H."/>
            <person name="Lee J.K."/>
            <person name="Choi D.G."/>
            <person name="Jeon C.O."/>
        </authorList>
    </citation>
    <scope>NUCLEOTIDE SEQUENCE</scope>
    <source>
        <strain evidence="9">BL</strain>
    </source>
</reference>
<comment type="caution">
    <text evidence="9">The sequence shown here is derived from an EMBL/GenBank/DDBJ whole genome shotgun (WGS) entry which is preliminary data.</text>
</comment>
<feature type="coiled-coil region" evidence="5">
    <location>
        <begin position="587"/>
        <end position="614"/>
    </location>
</feature>
<dbReference type="EMBL" id="JAOVZO020000015">
    <property type="protein sequence ID" value="MDC8013041.1"/>
    <property type="molecule type" value="Genomic_DNA"/>
</dbReference>
<dbReference type="SMART" id="SM00283">
    <property type="entry name" value="MA"/>
    <property type="match status" value="1"/>
</dbReference>
<protein>
    <submittedName>
        <fullName evidence="9">HAMP domain-containing methyl-accepting chemotaxis protein</fullName>
    </submittedName>
</protein>
<evidence type="ECO:0000256" key="3">
    <source>
        <dbReference type="ARBA" id="ARBA00029447"/>
    </source>
</evidence>
<evidence type="ECO:0000256" key="2">
    <source>
        <dbReference type="ARBA" id="ARBA00023224"/>
    </source>
</evidence>
<feature type="transmembrane region" description="Helical" evidence="6">
    <location>
        <begin position="20"/>
        <end position="40"/>
    </location>
</feature>
<dbReference type="InterPro" id="IPR004089">
    <property type="entry name" value="MCPsignal_dom"/>
</dbReference>
<dbReference type="InterPro" id="IPR003660">
    <property type="entry name" value="HAMP_dom"/>
</dbReference>
<gene>
    <name evidence="9" type="ORF">OD750_010840</name>
</gene>
<dbReference type="AlphaFoldDB" id="A0A9X3YIL3"/>
<dbReference type="Gene3D" id="1.10.287.950">
    <property type="entry name" value="Methyl-accepting chemotaxis protein"/>
    <property type="match status" value="1"/>
</dbReference>
<evidence type="ECO:0000256" key="6">
    <source>
        <dbReference type="SAM" id="Phobius"/>
    </source>
</evidence>
<keyword evidence="10" id="KW-1185">Reference proteome</keyword>
<dbReference type="PROSITE" id="PS50885">
    <property type="entry name" value="HAMP"/>
    <property type="match status" value="2"/>
</dbReference>
<feature type="domain" description="HAMP" evidence="8">
    <location>
        <begin position="450"/>
        <end position="502"/>
    </location>
</feature>
<dbReference type="Pfam" id="PF00672">
    <property type="entry name" value="HAMP"/>
    <property type="match status" value="1"/>
</dbReference>
<dbReference type="SMART" id="SM00304">
    <property type="entry name" value="HAMP"/>
    <property type="match status" value="2"/>
</dbReference>
<evidence type="ECO:0000313" key="9">
    <source>
        <dbReference type="EMBL" id="MDC8013041.1"/>
    </source>
</evidence>
<evidence type="ECO:0000259" key="7">
    <source>
        <dbReference type="PROSITE" id="PS50111"/>
    </source>
</evidence>